<keyword evidence="2" id="KW-1185">Reference proteome</keyword>
<sequence>MSIFLSHDTALEHLRSPAAERDFPLCYAAPRRDVPQGAALADAGLHAFGIHGRPYHVLVADAAARGKSRLVRSHVCAAAYPPGSFRRLARDLYVSSPELCFLQMAPSLPFGRLVLLGMELCGGYALDPDSLEGFRCREALSSAAALRRTTRRLAGVKGVKAARFAVRFVADGALSPMEAAVVLLLCAPTSRGGYGLELPALNAEVRLTRSAGRWPASRLCDLYWPARRLAIEYDSNRFHVGAERIARDAARRAQLAREGVEVLTLTWDQVRHAGRFHEVAVLVAMRLRGGFRCSRSDWEARRAELRRQVLPGRDAG</sequence>
<comment type="caution">
    <text evidence="1">The sequence shown here is derived from an EMBL/GenBank/DDBJ whole genome shotgun (WGS) entry which is preliminary data.</text>
</comment>
<name>A0ABS9WFU5_9ACTN</name>
<evidence type="ECO:0000313" key="2">
    <source>
        <dbReference type="Proteomes" id="UP001430755"/>
    </source>
</evidence>
<reference evidence="1" key="1">
    <citation type="submission" date="2021-11" db="EMBL/GenBank/DDBJ databases">
        <title>A Novel Adlercreutzia Species, isolated from a Allomyrina dichotoma larva feces.</title>
        <authorList>
            <person name="Suh M.K."/>
        </authorList>
    </citation>
    <scope>NUCLEOTIDE SEQUENCE</scope>
    <source>
        <strain evidence="1">JBNU-10</strain>
    </source>
</reference>
<gene>
    <name evidence="1" type="ORF">LPT13_05065</name>
</gene>
<evidence type="ECO:0000313" key="1">
    <source>
        <dbReference type="EMBL" id="MCI2241728.1"/>
    </source>
</evidence>
<protein>
    <recommendedName>
        <fullName evidence="3">DUF559 domain-containing protein</fullName>
    </recommendedName>
</protein>
<organism evidence="1 2">
    <name type="scientific">Adlercreutzia faecimuris</name>
    <dbReference type="NCBI Taxonomy" id="2897341"/>
    <lineage>
        <taxon>Bacteria</taxon>
        <taxon>Bacillati</taxon>
        <taxon>Actinomycetota</taxon>
        <taxon>Coriobacteriia</taxon>
        <taxon>Eggerthellales</taxon>
        <taxon>Eggerthellaceae</taxon>
        <taxon>Adlercreutzia</taxon>
    </lineage>
</organism>
<proteinExistence type="predicted"/>
<evidence type="ECO:0008006" key="3">
    <source>
        <dbReference type="Google" id="ProtNLM"/>
    </source>
</evidence>
<dbReference type="RefSeq" id="WP_242164160.1">
    <property type="nucleotide sequence ID" value="NZ_JAJMLW010000001.1"/>
</dbReference>
<dbReference type="EMBL" id="JAJMLW010000001">
    <property type="protein sequence ID" value="MCI2241728.1"/>
    <property type="molecule type" value="Genomic_DNA"/>
</dbReference>
<accession>A0ABS9WFU5</accession>
<dbReference type="Gene3D" id="3.40.960.10">
    <property type="entry name" value="VSR Endonuclease"/>
    <property type="match status" value="1"/>
</dbReference>
<dbReference type="Proteomes" id="UP001430755">
    <property type="component" value="Unassembled WGS sequence"/>
</dbReference>